<evidence type="ECO:0000313" key="1">
    <source>
        <dbReference type="EMBL" id="OAF63853.1"/>
    </source>
</evidence>
<comment type="caution">
    <text evidence="1">The sequence shown here is derived from an EMBL/GenBank/DDBJ whole genome shotgun (WGS) entry which is preliminary data.</text>
</comment>
<proteinExistence type="predicted"/>
<sequence length="41" mass="4740">MTLEIANILNLNDFKPLLVVLILFLTRNSIKSKKIVRESKL</sequence>
<keyword evidence="2" id="KW-1185">Reference proteome</keyword>
<accession>A0A177AR53</accession>
<dbReference type="Proteomes" id="UP000078046">
    <property type="component" value="Unassembled WGS sequence"/>
</dbReference>
<dbReference type="AlphaFoldDB" id="A0A177AR53"/>
<protein>
    <submittedName>
        <fullName evidence="1">Uncharacterized protein</fullName>
    </submittedName>
</protein>
<gene>
    <name evidence="1" type="ORF">A3Q56_08443</name>
</gene>
<dbReference type="EMBL" id="LWCA01002460">
    <property type="protein sequence ID" value="OAF63853.1"/>
    <property type="molecule type" value="Genomic_DNA"/>
</dbReference>
<evidence type="ECO:0000313" key="2">
    <source>
        <dbReference type="Proteomes" id="UP000078046"/>
    </source>
</evidence>
<reference evidence="1 2" key="1">
    <citation type="submission" date="2016-04" db="EMBL/GenBank/DDBJ databases">
        <title>The genome of Intoshia linei affirms orthonectids as highly simplified spiralians.</title>
        <authorList>
            <person name="Mikhailov K.V."/>
            <person name="Slusarev G.S."/>
            <person name="Nikitin M.A."/>
            <person name="Logacheva M.D."/>
            <person name="Penin A."/>
            <person name="Aleoshin V."/>
            <person name="Panchin Y.V."/>
        </authorList>
    </citation>
    <scope>NUCLEOTIDE SEQUENCE [LARGE SCALE GENOMIC DNA]</scope>
    <source>
        <strain evidence="1">Intl2013</strain>
        <tissue evidence="1">Whole animal</tissue>
    </source>
</reference>
<organism evidence="1 2">
    <name type="scientific">Intoshia linei</name>
    <dbReference type="NCBI Taxonomy" id="1819745"/>
    <lineage>
        <taxon>Eukaryota</taxon>
        <taxon>Metazoa</taxon>
        <taxon>Spiralia</taxon>
        <taxon>Lophotrochozoa</taxon>
        <taxon>Mesozoa</taxon>
        <taxon>Orthonectida</taxon>
        <taxon>Rhopaluridae</taxon>
        <taxon>Intoshia</taxon>
    </lineage>
</organism>
<feature type="non-terminal residue" evidence="1">
    <location>
        <position position="41"/>
    </location>
</feature>
<name>A0A177AR53_9BILA</name>